<dbReference type="AlphaFoldDB" id="A0A6B1IY72"/>
<evidence type="ECO:0000313" key="3">
    <source>
        <dbReference type="EMBL" id="MYL67666.1"/>
    </source>
</evidence>
<evidence type="ECO:0000256" key="1">
    <source>
        <dbReference type="SAM" id="MobiDB-lite"/>
    </source>
</evidence>
<dbReference type="EMBL" id="WMEO01000006">
    <property type="protein sequence ID" value="MYL16139.1"/>
    <property type="molecule type" value="Genomic_DNA"/>
</dbReference>
<evidence type="ECO:0000313" key="5">
    <source>
        <dbReference type="Proteomes" id="UP000460194"/>
    </source>
</evidence>
<proteinExistence type="predicted"/>
<sequence>MKRRTFLASTGIGLATATAGCTSQATWSRARETGSDTTTTTSEGGQTETKQTPEQTLIEAGDTAERTIGTGSLEERGLRKTHHVTFGNPTEEPHQGTITVSKADETVFEESVEFEANASIAASLTDLNTYTARMTLPELDATEQVTIDPSQFSCNVTRTTVSIQDDDTLDSMSISTRMACPGVVTETAPADGLASHTLGDDPIPADTGKHSHTLMLRNPSDETWTTRILVENESIVQFDGVYTVEPESTVLIILSESGTYSLWMSVLETEAIETEQVTPGNFDCNESLTRAEINAVGELTANTVSTLMACNTETNSTNESSQ</sequence>
<evidence type="ECO:0000313" key="2">
    <source>
        <dbReference type="EMBL" id="MYL16139.1"/>
    </source>
</evidence>
<dbReference type="RefSeq" id="WP_007345555.1">
    <property type="nucleotide sequence ID" value="NZ_WMEO01000006.1"/>
</dbReference>
<gene>
    <name evidence="3" type="ORF">GLW30_07975</name>
    <name evidence="2" type="ORF">GLW36_05675</name>
</gene>
<dbReference type="Proteomes" id="UP000460194">
    <property type="component" value="Unassembled WGS sequence"/>
</dbReference>
<dbReference type="Proteomes" id="UP000452321">
    <property type="component" value="Unassembled WGS sequence"/>
</dbReference>
<evidence type="ECO:0000313" key="4">
    <source>
        <dbReference type="Proteomes" id="UP000452321"/>
    </source>
</evidence>
<comment type="caution">
    <text evidence="3">The sequence shown here is derived from an EMBL/GenBank/DDBJ whole genome shotgun (WGS) entry which is preliminary data.</text>
</comment>
<dbReference type="PROSITE" id="PS51257">
    <property type="entry name" value="PROKAR_LIPOPROTEIN"/>
    <property type="match status" value="1"/>
</dbReference>
<organism evidence="3 4">
    <name type="scientific">Halorubrum distributum</name>
    <dbReference type="NCBI Taxonomy" id="29283"/>
    <lineage>
        <taxon>Archaea</taxon>
        <taxon>Methanobacteriati</taxon>
        <taxon>Methanobacteriota</taxon>
        <taxon>Stenosarchaea group</taxon>
        <taxon>Halobacteria</taxon>
        <taxon>Halobacteriales</taxon>
        <taxon>Haloferacaceae</taxon>
        <taxon>Halorubrum</taxon>
        <taxon>Halorubrum distributum group</taxon>
    </lineage>
</organism>
<accession>A0A6B1IY72</accession>
<name>A0A6B1IY72_9EURY</name>
<feature type="region of interest" description="Disordered" evidence="1">
    <location>
        <begin position="25"/>
        <end position="53"/>
    </location>
</feature>
<protein>
    <submittedName>
        <fullName evidence="3">Uncharacterized protein</fullName>
    </submittedName>
</protein>
<reference evidence="4 5" key="1">
    <citation type="submission" date="2019-11" db="EMBL/GenBank/DDBJ databases">
        <title>Genome sequences of 17 halophilic strains isolated from different environments.</title>
        <authorList>
            <person name="Furrow R.E."/>
        </authorList>
    </citation>
    <scope>NUCLEOTIDE SEQUENCE [LARGE SCALE GENOMIC DNA]</scope>
    <source>
        <strain evidence="3 4">22502_06_Cabo</strain>
        <strain evidence="2 5">22517_05_Cabo</strain>
    </source>
</reference>
<dbReference type="EMBL" id="WMFC01000008">
    <property type="protein sequence ID" value="MYL67666.1"/>
    <property type="molecule type" value="Genomic_DNA"/>
</dbReference>
<feature type="compositionally biased region" description="Low complexity" evidence="1">
    <location>
        <begin position="35"/>
        <end position="52"/>
    </location>
</feature>